<feature type="region of interest" description="Disordered" evidence="2">
    <location>
        <begin position="621"/>
        <end position="647"/>
    </location>
</feature>
<sequence>MFTPNVPYQTHLLQSVPSYSSTAAHHQSQFSSPAAAWTATSASGVSRWSQQQQQNNESLIRKHRSLEGVHQLLVNNPSCSSAPSMFPPPAPSTVVQQFSESLPSSHHHYHLQHNIMPNFNHLNGPPPPSLLQPLLPAAGGSSSPYFGGGYAHVPQQPTTATTTASIATTTTAKTAAAFTNDSSAPASRQFFSQPTTQHHHSLWMPSSSGTVPQQHINPWGNEGMAPIGDVEDGQSSLRIDEDDDGFQAAAHLYQPVSAHAILQQVDLDPRALRRELASLCDRFNYLAGTVRNFWAPELRRERHRWREQWRRSNELEQRLNLMRTETQMLSAELKARRDEQQQQQMGQPRPRDFTETSYTMHEWQTLKAKLERSELSLADRTRMLGEAELRAKGAEEQKAELERRNECLSRTLSANEAQLKLLQEDLDMLRGKLETKNQLLDTRDRERKRMEAELEMSRAEVREQEHRAQESDRRVAQLTHQIDQLERDARERDMQLERLRKRMQDPAAARAEAVELQQKLDNAVEDRARLEQLVDQLRAHNDAERLQQLEQFKADREHMEMSIQCLKKELADRHVLISSQNEKISQLDNAIAKQQQLRHLFLYENGGQNERVVGEAEKTRECMAGEDSGGAEKQTQQQQQYNELDRTRHEMDRLLERVRELEREKRQRQQRQQQQQHVDGMTTAETVDTGDVGKMPSEDTASNGNDEQSDALKHRIHELEEALRESVGITSEREKALAEQKKVNQKLSDQVTELFEAGGGALTHHQRQLREALNALAEARNRLEEERLRNQRMLGTVRKELGMALVAEKESAIALVQCCYGPDGVVPHSVRERLEQIHRQKERLRHALLASTTATVGTTTAGGDNQQQQHQQQQQQQEELIRALGVGAAPPMPSSQSVSASAGVMAHHHHHQPQQLLYSQPISIQTRGGGTGTAAQQQQHPPLGISAPASLTYYGTAAAAAATVGSTTINGIQQHQTQQQIAIGGEFGTSSSAAGGGGIISLVDDDGIWA</sequence>
<dbReference type="PANTHER" id="PTHR23159">
    <property type="entry name" value="CENTROSOMAL PROTEIN 2"/>
    <property type="match status" value="1"/>
</dbReference>
<feature type="region of interest" description="Disordered" evidence="2">
    <location>
        <begin position="333"/>
        <end position="354"/>
    </location>
</feature>
<feature type="region of interest" description="Disordered" evidence="2">
    <location>
        <begin position="662"/>
        <end position="708"/>
    </location>
</feature>
<keyword evidence="4" id="KW-1185">Reference proteome</keyword>
<proteinExistence type="predicted"/>
<evidence type="ECO:0000256" key="2">
    <source>
        <dbReference type="SAM" id="MobiDB-lite"/>
    </source>
</evidence>
<dbReference type="EMBL" id="JBICBT010000032">
    <property type="protein sequence ID" value="KAL3125383.1"/>
    <property type="molecule type" value="Genomic_DNA"/>
</dbReference>
<keyword evidence="1" id="KW-0175">Coiled coil</keyword>
<dbReference type="PANTHER" id="PTHR23159:SF31">
    <property type="entry name" value="CENTROSOME-ASSOCIATED PROTEIN CEP250 ISOFORM X1"/>
    <property type="match status" value="1"/>
</dbReference>
<feature type="coiled-coil region" evidence="1">
    <location>
        <begin position="384"/>
        <end position="597"/>
    </location>
</feature>
<protein>
    <submittedName>
        <fullName evidence="3">Uncharacterized protein</fullName>
    </submittedName>
</protein>
<evidence type="ECO:0000256" key="1">
    <source>
        <dbReference type="SAM" id="Coils"/>
    </source>
</evidence>
<name>A0ABD2MDK5_9BILA</name>
<gene>
    <name evidence="3" type="ORF">niasHT_002111</name>
</gene>
<comment type="caution">
    <text evidence="3">The sequence shown here is derived from an EMBL/GenBank/DDBJ whole genome shotgun (WGS) entry which is preliminary data.</text>
</comment>
<evidence type="ECO:0000313" key="3">
    <source>
        <dbReference type="EMBL" id="KAL3125383.1"/>
    </source>
</evidence>
<dbReference type="AlphaFoldDB" id="A0ABD2MDK5"/>
<evidence type="ECO:0000313" key="4">
    <source>
        <dbReference type="Proteomes" id="UP001620626"/>
    </source>
</evidence>
<feature type="compositionally biased region" description="Low complexity" evidence="2">
    <location>
        <begin position="857"/>
        <end position="877"/>
    </location>
</feature>
<accession>A0ABD2MDK5</accession>
<dbReference type="Proteomes" id="UP001620626">
    <property type="component" value="Unassembled WGS sequence"/>
</dbReference>
<feature type="region of interest" description="Disordered" evidence="2">
    <location>
        <begin position="857"/>
        <end position="914"/>
    </location>
</feature>
<reference evidence="3 4" key="1">
    <citation type="submission" date="2024-10" db="EMBL/GenBank/DDBJ databases">
        <authorList>
            <person name="Kim D."/>
        </authorList>
    </citation>
    <scope>NUCLEOTIDE SEQUENCE [LARGE SCALE GENOMIC DNA]</scope>
    <source>
        <strain evidence="3">BH-2024</strain>
    </source>
</reference>
<organism evidence="3 4">
    <name type="scientific">Heterodera trifolii</name>
    <dbReference type="NCBI Taxonomy" id="157864"/>
    <lineage>
        <taxon>Eukaryota</taxon>
        <taxon>Metazoa</taxon>
        <taxon>Ecdysozoa</taxon>
        <taxon>Nematoda</taxon>
        <taxon>Chromadorea</taxon>
        <taxon>Rhabditida</taxon>
        <taxon>Tylenchina</taxon>
        <taxon>Tylenchomorpha</taxon>
        <taxon>Tylenchoidea</taxon>
        <taxon>Heteroderidae</taxon>
        <taxon>Heteroderinae</taxon>
        <taxon>Heterodera</taxon>
    </lineage>
</organism>
<feature type="coiled-coil region" evidence="1">
    <location>
        <begin position="762"/>
        <end position="796"/>
    </location>
</feature>